<dbReference type="EMBL" id="MCFA01000220">
    <property type="protein sequence ID" value="ORX98191.1"/>
    <property type="molecule type" value="Genomic_DNA"/>
</dbReference>
<dbReference type="PANTHER" id="PTHR10696:SF54">
    <property type="entry name" value="FAMILY OXIDOREDUCTASE, PUTATIVE (AFU_ORTHOLOGUE AFUA_4G13850)-RELATED"/>
    <property type="match status" value="1"/>
</dbReference>
<gene>
    <name evidence="3" type="ORF">BCR34DRAFT_577451</name>
</gene>
<dbReference type="InterPro" id="IPR003819">
    <property type="entry name" value="TauD/TfdA-like"/>
</dbReference>
<evidence type="ECO:0000259" key="2">
    <source>
        <dbReference type="Pfam" id="PF02668"/>
    </source>
</evidence>
<dbReference type="AlphaFoldDB" id="A0A1Y1YJJ1"/>
<dbReference type="SUPFAM" id="SSF51197">
    <property type="entry name" value="Clavaminate synthase-like"/>
    <property type="match status" value="1"/>
</dbReference>
<evidence type="ECO:0000313" key="4">
    <source>
        <dbReference type="Proteomes" id="UP000193144"/>
    </source>
</evidence>
<dbReference type="STRING" id="1231657.A0A1Y1YJJ1"/>
<sequence length="321" mass="36329">MTYFKGLELEIRDLSRQNFPLPRLSKQLEKLRNELHDGKGFFVLRGIDPTRYSVEDNVLIFVGVSCYIGEKRGRQDQDGNMLVHIMDANARFPSPAFREAQSVYTNVAQPFHNDVVCDILALQTLSRASEGGSSIIASAVTVYNELAATRPDLVHTLSASDWTFDTFGRDPPYHQRPLLYCHDRRVILNFSRRLLTGSDQSPRTANIPPITEAQAEALDAVHFIAQDNQLSISTAPGDLRFINNLGILHCRDSFQDGAHSQRHLVRLWLRNEQMAWSTPTQLQMAWDRVFADLPDMAENWNIEPDMSEAQVSSRQKSCGQG</sequence>
<dbReference type="InterPro" id="IPR042098">
    <property type="entry name" value="TauD-like_sf"/>
</dbReference>
<dbReference type="GO" id="GO:0016491">
    <property type="term" value="F:oxidoreductase activity"/>
    <property type="evidence" value="ECO:0007669"/>
    <property type="project" value="UniProtKB-KW"/>
</dbReference>
<accession>A0A1Y1YJJ1</accession>
<comment type="caution">
    <text evidence="3">The sequence shown here is derived from an EMBL/GenBank/DDBJ whole genome shotgun (WGS) entry which is preliminary data.</text>
</comment>
<evidence type="ECO:0000256" key="1">
    <source>
        <dbReference type="ARBA" id="ARBA00023002"/>
    </source>
</evidence>
<evidence type="ECO:0000313" key="3">
    <source>
        <dbReference type="EMBL" id="ORX98191.1"/>
    </source>
</evidence>
<dbReference type="Proteomes" id="UP000193144">
    <property type="component" value="Unassembled WGS sequence"/>
</dbReference>
<dbReference type="Pfam" id="PF02668">
    <property type="entry name" value="TauD"/>
    <property type="match status" value="1"/>
</dbReference>
<name>A0A1Y1YJJ1_9PLEO</name>
<keyword evidence="4" id="KW-1185">Reference proteome</keyword>
<dbReference type="InterPro" id="IPR050411">
    <property type="entry name" value="AlphaKG_dependent_hydroxylases"/>
</dbReference>
<feature type="domain" description="TauD/TfdA-like" evidence="2">
    <location>
        <begin position="12"/>
        <end position="268"/>
    </location>
</feature>
<proteinExistence type="predicted"/>
<protein>
    <recommendedName>
        <fullName evidence="2">TauD/TfdA-like domain-containing protein</fullName>
    </recommendedName>
</protein>
<dbReference type="PANTHER" id="PTHR10696">
    <property type="entry name" value="GAMMA-BUTYROBETAINE HYDROXYLASE-RELATED"/>
    <property type="match status" value="1"/>
</dbReference>
<keyword evidence="1" id="KW-0560">Oxidoreductase</keyword>
<dbReference type="OrthoDB" id="272271at2759"/>
<reference evidence="3 4" key="1">
    <citation type="submission" date="2016-07" db="EMBL/GenBank/DDBJ databases">
        <title>Pervasive Adenine N6-methylation of Active Genes in Fungi.</title>
        <authorList>
            <consortium name="DOE Joint Genome Institute"/>
            <person name="Mondo S.J."/>
            <person name="Dannebaum R.O."/>
            <person name="Kuo R.C."/>
            <person name="Labutti K."/>
            <person name="Haridas S."/>
            <person name="Kuo A."/>
            <person name="Salamov A."/>
            <person name="Ahrendt S.R."/>
            <person name="Lipzen A."/>
            <person name="Sullivan W."/>
            <person name="Andreopoulos W.B."/>
            <person name="Clum A."/>
            <person name="Lindquist E."/>
            <person name="Daum C."/>
            <person name="Ramamoorthy G.K."/>
            <person name="Gryganskyi A."/>
            <person name="Culley D."/>
            <person name="Magnuson J.K."/>
            <person name="James T.Y."/>
            <person name="O'Malley M.A."/>
            <person name="Stajich J.E."/>
            <person name="Spatafora J.W."/>
            <person name="Visel A."/>
            <person name="Grigoriev I.V."/>
        </authorList>
    </citation>
    <scope>NUCLEOTIDE SEQUENCE [LARGE SCALE GENOMIC DNA]</scope>
    <source>
        <strain evidence="3 4">CBS 115471</strain>
    </source>
</reference>
<organism evidence="3 4">
    <name type="scientific">Clohesyomyces aquaticus</name>
    <dbReference type="NCBI Taxonomy" id="1231657"/>
    <lineage>
        <taxon>Eukaryota</taxon>
        <taxon>Fungi</taxon>
        <taxon>Dikarya</taxon>
        <taxon>Ascomycota</taxon>
        <taxon>Pezizomycotina</taxon>
        <taxon>Dothideomycetes</taxon>
        <taxon>Pleosporomycetidae</taxon>
        <taxon>Pleosporales</taxon>
        <taxon>Lindgomycetaceae</taxon>
        <taxon>Clohesyomyces</taxon>
    </lineage>
</organism>
<dbReference type="Gene3D" id="3.60.130.10">
    <property type="entry name" value="Clavaminate synthase-like"/>
    <property type="match status" value="1"/>
</dbReference>